<evidence type="ECO:0000313" key="8">
    <source>
        <dbReference type="EMBL" id="PIN26795.1"/>
    </source>
</evidence>
<evidence type="ECO:0000313" key="9">
    <source>
        <dbReference type="Proteomes" id="UP000231279"/>
    </source>
</evidence>
<dbReference type="EC" id="2.7.11.1" evidence="8"/>
<evidence type="ECO:0000256" key="6">
    <source>
        <dbReference type="PROSITE-ProRule" id="PRU00023"/>
    </source>
</evidence>
<sequence length="394" mass="45292">MSSLQHHVRDGFDMQMIGNFLSFASRGDRVGLNEMLRQGMSPNVQDYDNRTALHLAASEGHASIVELLLAYNANVNLRDRWQKTPLADAKLYQHRDICRILEVNGGREHIEDYTMLVRHEDDSQENIDISELNLQHSSVLEQGLFGESEKVKWRGTWVVKTVISRHIHHPEKMVLSAKDNTLLRELRHPNILQFLGSIVHGEEMILITEYLPKGNLGDLLARKVRLDPATCLRYALDIARGMNYLHAHKPRPIVHNNLHPRNLLLDEGDQVKIGEYWVHMYEKIHPSQENCQLNSIFDNLDASYDTDKDIQDFGLIFCQMLEGKHIASMNSGYMHLKSVEFEKKFNISRCPGRILQLIEQCISKDISQRPMFSNIIEILEEVILLVKMAGCPVC</sequence>
<dbReference type="OrthoDB" id="9995210at2759"/>
<dbReference type="GO" id="GO:0005524">
    <property type="term" value="F:ATP binding"/>
    <property type="evidence" value="ECO:0007669"/>
    <property type="project" value="UniProtKB-KW"/>
</dbReference>
<keyword evidence="5" id="KW-0067">ATP-binding</keyword>
<evidence type="ECO:0000256" key="3">
    <source>
        <dbReference type="ARBA" id="ARBA00022741"/>
    </source>
</evidence>
<reference evidence="9" key="1">
    <citation type="journal article" date="2018" name="Gigascience">
        <title>Genome assembly of the Pink Ipe (Handroanthus impetiginosus, Bignoniaceae), a highly valued, ecologically keystone Neotropical timber forest tree.</title>
        <authorList>
            <person name="Silva-Junior O.B."/>
            <person name="Grattapaglia D."/>
            <person name="Novaes E."/>
            <person name="Collevatti R.G."/>
        </authorList>
    </citation>
    <scope>NUCLEOTIDE SEQUENCE [LARGE SCALE GENOMIC DNA]</scope>
    <source>
        <strain evidence="9">cv. UFG-1</strain>
    </source>
</reference>
<dbReference type="Proteomes" id="UP000231279">
    <property type="component" value="Unassembled WGS sequence"/>
</dbReference>
<name>A0A2G9IAL3_9LAMI</name>
<dbReference type="PANTHER" id="PTHR44329:SF71">
    <property type="entry name" value="SERINE_THREONINE-PROTEIN KINASE CTR1-LIKE"/>
    <property type="match status" value="1"/>
</dbReference>
<dbReference type="SUPFAM" id="SSF56112">
    <property type="entry name" value="Protein kinase-like (PK-like)"/>
    <property type="match status" value="1"/>
</dbReference>
<dbReference type="InterPro" id="IPR002110">
    <property type="entry name" value="Ankyrin_rpt"/>
</dbReference>
<accession>A0A2G9IAL3</accession>
<gene>
    <name evidence="8" type="ORF">CDL12_00443</name>
</gene>
<evidence type="ECO:0000256" key="2">
    <source>
        <dbReference type="ARBA" id="ARBA00022679"/>
    </source>
</evidence>
<proteinExistence type="inferred from homology"/>
<keyword evidence="9" id="KW-1185">Reference proteome</keyword>
<keyword evidence="3" id="KW-0547">Nucleotide-binding</keyword>
<dbReference type="Gene3D" id="1.25.40.20">
    <property type="entry name" value="Ankyrin repeat-containing domain"/>
    <property type="match status" value="1"/>
</dbReference>
<evidence type="ECO:0000256" key="4">
    <source>
        <dbReference type="ARBA" id="ARBA00022777"/>
    </source>
</evidence>
<dbReference type="InterPro" id="IPR036770">
    <property type="entry name" value="Ankyrin_rpt-contain_sf"/>
</dbReference>
<dbReference type="FunFam" id="3.30.200.20:FF:000180">
    <property type="entry name" value="serine/threonine-protein kinase STY46-like"/>
    <property type="match status" value="1"/>
</dbReference>
<dbReference type="PANTHER" id="PTHR44329">
    <property type="entry name" value="SERINE/THREONINE-PROTEIN KINASE TNNI3K-RELATED"/>
    <property type="match status" value="1"/>
</dbReference>
<evidence type="ECO:0000256" key="1">
    <source>
        <dbReference type="ARBA" id="ARBA00005843"/>
    </source>
</evidence>
<comment type="caution">
    <text evidence="8">The sequence shown here is derived from an EMBL/GenBank/DDBJ whole genome shotgun (WGS) entry which is preliminary data.</text>
</comment>
<organism evidence="8 9">
    <name type="scientific">Handroanthus impetiginosus</name>
    <dbReference type="NCBI Taxonomy" id="429701"/>
    <lineage>
        <taxon>Eukaryota</taxon>
        <taxon>Viridiplantae</taxon>
        <taxon>Streptophyta</taxon>
        <taxon>Embryophyta</taxon>
        <taxon>Tracheophyta</taxon>
        <taxon>Spermatophyta</taxon>
        <taxon>Magnoliopsida</taxon>
        <taxon>eudicotyledons</taxon>
        <taxon>Gunneridae</taxon>
        <taxon>Pentapetalae</taxon>
        <taxon>asterids</taxon>
        <taxon>lamiids</taxon>
        <taxon>Lamiales</taxon>
        <taxon>Bignoniaceae</taxon>
        <taxon>Crescentiina</taxon>
        <taxon>Tabebuia alliance</taxon>
        <taxon>Handroanthus</taxon>
    </lineage>
</organism>
<dbReference type="SUPFAM" id="SSF48403">
    <property type="entry name" value="Ankyrin repeat"/>
    <property type="match status" value="1"/>
</dbReference>
<evidence type="ECO:0000259" key="7">
    <source>
        <dbReference type="PROSITE" id="PS50011"/>
    </source>
</evidence>
<dbReference type="InterPro" id="IPR000719">
    <property type="entry name" value="Prot_kinase_dom"/>
</dbReference>
<feature type="domain" description="Protein kinase" evidence="7">
    <location>
        <begin position="134"/>
        <end position="383"/>
    </location>
</feature>
<dbReference type="EMBL" id="NKXS01000048">
    <property type="protein sequence ID" value="PIN26795.1"/>
    <property type="molecule type" value="Genomic_DNA"/>
</dbReference>
<comment type="similarity">
    <text evidence="1">Belongs to the protein kinase superfamily. TKL Ser/Thr protein kinase family.</text>
</comment>
<dbReference type="SMART" id="SM00248">
    <property type="entry name" value="ANK"/>
    <property type="match status" value="1"/>
</dbReference>
<dbReference type="PIRSF" id="PIRSF000654">
    <property type="entry name" value="Integrin-linked_kinase"/>
    <property type="match status" value="1"/>
</dbReference>
<dbReference type="Pfam" id="PF12796">
    <property type="entry name" value="Ank_2"/>
    <property type="match status" value="1"/>
</dbReference>
<dbReference type="GO" id="GO:0004674">
    <property type="term" value="F:protein serine/threonine kinase activity"/>
    <property type="evidence" value="ECO:0007669"/>
    <property type="project" value="UniProtKB-EC"/>
</dbReference>
<dbReference type="Gene3D" id="1.10.510.10">
    <property type="entry name" value="Transferase(Phosphotransferase) domain 1"/>
    <property type="match status" value="1"/>
</dbReference>
<keyword evidence="2 8" id="KW-0808">Transferase</keyword>
<evidence type="ECO:0000256" key="5">
    <source>
        <dbReference type="ARBA" id="ARBA00022840"/>
    </source>
</evidence>
<dbReference type="PROSITE" id="PS50297">
    <property type="entry name" value="ANK_REP_REGION"/>
    <property type="match status" value="1"/>
</dbReference>
<dbReference type="PROSITE" id="PS50088">
    <property type="entry name" value="ANK_REPEAT"/>
    <property type="match status" value="1"/>
</dbReference>
<keyword evidence="6" id="KW-0040">ANK repeat</keyword>
<dbReference type="InterPro" id="IPR011009">
    <property type="entry name" value="Kinase-like_dom_sf"/>
</dbReference>
<dbReference type="STRING" id="429701.A0A2G9IAL3"/>
<dbReference type="InterPro" id="IPR051681">
    <property type="entry name" value="Ser/Thr_Kinases-Pseudokinases"/>
</dbReference>
<dbReference type="AlphaFoldDB" id="A0A2G9IAL3"/>
<protein>
    <submittedName>
        <fullName evidence="8">Tyrosine kinase</fullName>
        <ecNumber evidence="8">2.7.11.1</ecNumber>
    </submittedName>
</protein>
<feature type="repeat" description="ANK" evidence="6">
    <location>
        <begin position="48"/>
        <end position="80"/>
    </location>
</feature>
<keyword evidence="4 8" id="KW-0418">Kinase</keyword>
<dbReference type="InterPro" id="IPR001245">
    <property type="entry name" value="Ser-Thr/Tyr_kinase_cat_dom"/>
</dbReference>
<dbReference type="PROSITE" id="PS50011">
    <property type="entry name" value="PROTEIN_KINASE_DOM"/>
    <property type="match status" value="1"/>
</dbReference>
<dbReference type="Pfam" id="PF07714">
    <property type="entry name" value="PK_Tyr_Ser-Thr"/>
    <property type="match status" value="1"/>
</dbReference>